<accession>A0A914EN16</accession>
<feature type="chain" id="PRO_5037241121" evidence="1">
    <location>
        <begin position="18"/>
        <end position="175"/>
    </location>
</feature>
<reference evidence="3" key="1">
    <citation type="submission" date="2022-11" db="UniProtKB">
        <authorList>
            <consortium name="WormBaseParasite"/>
        </authorList>
    </citation>
    <scope>IDENTIFICATION</scope>
</reference>
<feature type="signal peptide" evidence="1">
    <location>
        <begin position="1"/>
        <end position="17"/>
    </location>
</feature>
<protein>
    <submittedName>
        <fullName evidence="3">Uncharacterized protein</fullName>
    </submittedName>
</protein>
<dbReference type="AlphaFoldDB" id="A0A914EN16"/>
<evidence type="ECO:0000313" key="3">
    <source>
        <dbReference type="WBParaSite" id="ACRNAN_scaffold970.g24559.t1"/>
    </source>
</evidence>
<organism evidence="2 3">
    <name type="scientific">Acrobeloides nanus</name>
    <dbReference type="NCBI Taxonomy" id="290746"/>
    <lineage>
        <taxon>Eukaryota</taxon>
        <taxon>Metazoa</taxon>
        <taxon>Ecdysozoa</taxon>
        <taxon>Nematoda</taxon>
        <taxon>Chromadorea</taxon>
        <taxon>Rhabditida</taxon>
        <taxon>Tylenchina</taxon>
        <taxon>Cephalobomorpha</taxon>
        <taxon>Cephaloboidea</taxon>
        <taxon>Cephalobidae</taxon>
        <taxon>Acrobeloides</taxon>
    </lineage>
</organism>
<name>A0A914EN16_9BILA</name>
<dbReference type="WBParaSite" id="ACRNAN_scaffold970.g24559.t1">
    <property type="protein sequence ID" value="ACRNAN_scaffold970.g24559.t1"/>
    <property type="gene ID" value="ACRNAN_scaffold970.g24559"/>
</dbReference>
<keyword evidence="2" id="KW-1185">Reference proteome</keyword>
<evidence type="ECO:0000256" key="1">
    <source>
        <dbReference type="SAM" id="SignalP"/>
    </source>
</evidence>
<proteinExistence type="predicted"/>
<keyword evidence="1" id="KW-0732">Signal</keyword>
<evidence type="ECO:0000313" key="2">
    <source>
        <dbReference type="Proteomes" id="UP000887540"/>
    </source>
</evidence>
<dbReference type="Proteomes" id="UP000887540">
    <property type="component" value="Unplaced"/>
</dbReference>
<sequence length="175" mass="19870">MKFLNFFLLRLQGYFVGHFVPCGRTRSSQLQLQVSLIINTTDQRIYGSVDHQNHTYSASGSVYLNLWNKDDDDGKYCNDTQSSCAYSYEEGAPFYASIFNNDGFFRLITQSNIQNDKFVLKNAVGRCINDPAQSLHWYPDKVSNVSWCVCCDDYESGGDLACPVNPWQPKEVNSA</sequence>